<keyword evidence="2" id="KW-1185">Reference proteome</keyword>
<evidence type="ECO:0008006" key="3">
    <source>
        <dbReference type="Google" id="ProtNLM"/>
    </source>
</evidence>
<comment type="caution">
    <text evidence="1">The sequence shown here is derived from an EMBL/GenBank/DDBJ whole genome shotgun (WGS) entry which is preliminary data.</text>
</comment>
<dbReference type="SUPFAM" id="SSF52540">
    <property type="entry name" value="P-loop containing nucleoside triphosphate hydrolases"/>
    <property type="match status" value="1"/>
</dbReference>
<sequence length="314" mass="35743">MARKRSAAKGFAPKGDGCEALKRLRAVFIIALGRSGSSHLLHVLNSLPGYRISGETDNAWVHLGWFARARLAAGISARSGAAKKPNHTYATLQRKPYHSPLPASVPSLPETVSESDLLCSMRQLMLLLHNPQPHARVFGFKEIYSPFIRNLSLIGEVFSQGVEFIRVLFPRAKFIFHYRQNLSRAVNSDFWHRETLLKSHSERLHHFSVVVKHYLDYAGTHPDYCFASTLEGVTDKYNTTHLYNLFAFLEEPLTGRIRRLATARAQRQKLKDWSEERHTRRIYKRLANGSLVVETKDFAFTTQTAFDSTEPPHS</sequence>
<name>A0AB34K471_PRYPA</name>
<dbReference type="EMBL" id="JBGBPQ010000003">
    <property type="protein sequence ID" value="KAL1527184.1"/>
    <property type="molecule type" value="Genomic_DNA"/>
</dbReference>
<proteinExistence type="predicted"/>
<dbReference type="Proteomes" id="UP001515480">
    <property type="component" value="Unassembled WGS sequence"/>
</dbReference>
<accession>A0AB34K471</accession>
<organism evidence="1 2">
    <name type="scientific">Prymnesium parvum</name>
    <name type="common">Toxic golden alga</name>
    <dbReference type="NCBI Taxonomy" id="97485"/>
    <lineage>
        <taxon>Eukaryota</taxon>
        <taxon>Haptista</taxon>
        <taxon>Haptophyta</taxon>
        <taxon>Prymnesiophyceae</taxon>
        <taxon>Prymnesiales</taxon>
        <taxon>Prymnesiaceae</taxon>
        <taxon>Prymnesium</taxon>
    </lineage>
</organism>
<gene>
    <name evidence="1" type="ORF">AB1Y20_015863</name>
</gene>
<reference evidence="1 2" key="1">
    <citation type="journal article" date="2024" name="Science">
        <title>Giant polyketide synthase enzymes in the biosynthesis of giant marine polyether toxins.</title>
        <authorList>
            <person name="Fallon T.R."/>
            <person name="Shende V.V."/>
            <person name="Wierzbicki I.H."/>
            <person name="Pendleton A.L."/>
            <person name="Watervoot N.F."/>
            <person name="Auber R.P."/>
            <person name="Gonzalez D.J."/>
            <person name="Wisecaver J.H."/>
            <person name="Moore B.S."/>
        </authorList>
    </citation>
    <scope>NUCLEOTIDE SEQUENCE [LARGE SCALE GENOMIC DNA]</scope>
    <source>
        <strain evidence="1 2">12B1</strain>
    </source>
</reference>
<protein>
    <recommendedName>
        <fullName evidence="3">Protein-tyrosine sulfotransferase</fullName>
    </recommendedName>
</protein>
<evidence type="ECO:0000313" key="1">
    <source>
        <dbReference type="EMBL" id="KAL1527184.1"/>
    </source>
</evidence>
<dbReference type="InterPro" id="IPR027417">
    <property type="entry name" value="P-loop_NTPase"/>
</dbReference>
<dbReference type="Gene3D" id="3.40.50.300">
    <property type="entry name" value="P-loop containing nucleotide triphosphate hydrolases"/>
    <property type="match status" value="1"/>
</dbReference>
<dbReference type="Pfam" id="PF13469">
    <property type="entry name" value="Sulfotransfer_3"/>
    <property type="match status" value="1"/>
</dbReference>
<dbReference type="AlphaFoldDB" id="A0AB34K471"/>
<evidence type="ECO:0000313" key="2">
    <source>
        <dbReference type="Proteomes" id="UP001515480"/>
    </source>
</evidence>